<dbReference type="InterPro" id="IPR023198">
    <property type="entry name" value="PGP-like_dom2"/>
</dbReference>
<proteinExistence type="predicted"/>
<gene>
    <name evidence="2" type="ORF">R1sor_019454</name>
</gene>
<protein>
    <submittedName>
        <fullName evidence="2">Uncharacterized protein</fullName>
    </submittedName>
</protein>
<dbReference type="EMBL" id="JBJQOH010000001">
    <property type="protein sequence ID" value="KAL3701432.1"/>
    <property type="molecule type" value="Genomic_DNA"/>
</dbReference>
<dbReference type="Proteomes" id="UP001633002">
    <property type="component" value="Unassembled WGS sequence"/>
</dbReference>
<dbReference type="AlphaFoldDB" id="A0ABD3ICQ0"/>
<sequence>MRSSAAIYLRGVLLLFIDSMQSSFPSDKPAPPSFARHLQGHHVAAGCKSKFCERERERQGATRGAICGLSACRHFSIPLCFDGIREYSTAISPPSPASVTSSGFGPLVPGKRNSVRGRNSLSWGVRRNGFLGSGVAALRNSAKLSGNSVYSARENSNLAGGFCKASLDALTFDCDGVILESEDLHRPASNLTFEHFSVKSDSKLVDSDTEFYDVLQNTVGGGKPKMRWYFGKNGWPTSTVFGTAPESDEDRSTLTDTLQALKEVPRQKFRR</sequence>
<reference evidence="2 3" key="1">
    <citation type="submission" date="2024-09" db="EMBL/GenBank/DDBJ databases">
        <title>Chromosome-scale assembly of Riccia sorocarpa.</title>
        <authorList>
            <person name="Paukszto L."/>
        </authorList>
    </citation>
    <scope>NUCLEOTIDE SEQUENCE [LARGE SCALE GENOMIC DNA]</scope>
    <source>
        <strain evidence="2">LP-2024</strain>
        <tissue evidence="2">Aerial parts of the thallus</tissue>
    </source>
</reference>
<evidence type="ECO:0000313" key="3">
    <source>
        <dbReference type="Proteomes" id="UP001633002"/>
    </source>
</evidence>
<keyword evidence="3" id="KW-1185">Reference proteome</keyword>
<dbReference type="InterPro" id="IPR044999">
    <property type="entry name" value="CbbY-like"/>
</dbReference>
<dbReference type="PANTHER" id="PTHR42896:SF4">
    <property type="entry name" value="OS08G0485900 PROTEIN"/>
    <property type="match status" value="1"/>
</dbReference>
<keyword evidence="1" id="KW-0732">Signal</keyword>
<dbReference type="Gene3D" id="1.10.150.240">
    <property type="entry name" value="Putative phosphatase, domain 2"/>
    <property type="match status" value="1"/>
</dbReference>
<feature type="signal peptide" evidence="1">
    <location>
        <begin position="1"/>
        <end position="22"/>
    </location>
</feature>
<organism evidence="2 3">
    <name type="scientific">Riccia sorocarpa</name>
    <dbReference type="NCBI Taxonomy" id="122646"/>
    <lineage>
        <taxon>Eukaryota</taxon>
        <taxon>Viridiplantae</taxon>
        <taxon>Streptophyta</taxon>
        <taxon>Embryophyta</taxon>
        <taxon>Marchantiophyta</taxon>
        <taxon>Marchantiopsida</taxon>
        <taxon>Marchantiidae</taxon>
        <taxon>Marchantiales</taxon>
        <taxon>Ricciaceae</taxon>
        <taxon>Riccia</taxon>
    </lineage>
</organism>
<accession>A0ABD3ICQ0</accession>
<feature type="chain" id="PRO_5044853365" evidence="1">
    <location>
        <begin position="23"/>
        <end position="271"/>
    </location>
</feature>
<name>A0ABD3ICQ0_9MARC</name>
<evidence type="ECO:0000313" key="2">
    <source>
        <dbReference type="EMBL" id="KAL3701432.1"/>
    </source>
</evidence>
<evidence type="ECO:0000256" key="1">
    <source>
        <dbReference type="SAM" id="SignalP"/>
    </source>
</evidence>
<comment type="caution">
    <text evidence="2">The sequence shown here is derived from an EMBL/GenBank/DDBJ whole genome shotgun (WGS) entry which is preliminary data.</text>
</comment>
<dbReference type="PANTHER" id="PTHR42896">
    <property type="entry name" value="XYLULOSE-1,5-BISPHOSPHATE (XUBP) PHOSPHATASE"/>
    <property type="match status" value="1"/>
</dbReference>